<dbReference type="KEGG" id="muc:MuYL_0349"/>
<evidence type="ECO:0000313" key="2">
    <source>
        <dbReference type="Proteomes" id="UP000215002"/>
    </source>
</evidence>
<evidence type="ECO:0000313" key="1">
    <source>
        <dbReference type="EMBL" id="ASU32252.1"/>
    </source>
</evidence>
<keyword evidence="2" id="KW-1185">Reference proteome</keyword>
<organism evidence="1 2">
    <name type="scientific">Mucilaginibacter xinganensis</name>
    <dbReference type="NCBI Taxonomy" id="1234841"/>
    <lineage>
        <taxon>Bacteria</taxon>
        <taxon>Pseudomonadati</taxon>
        <taxon>Bacteroidota</taxon>
        <taxon>Sphingobacteriia</taxon>
        <taxon>Sphingobacteriales</taxon>
        <taxon>Sphingobacteriaceae</taxon>
        <taxon>Mucilaginibacter</taxon>
    </lineage>
</organism>
<sequence length="81" mass="9805">MLQGVINLEYIWVMSEYRLDRTAFKAQTAEEAVRRQAEYYRSLTWQERLRIANYLNSVAYNYPENNPPRLDRTVFRARGRD</sequence>
<name>A0A223NQS0_9SPHI</name>
<dbReference type="AlphaFoldDB" id="A0A223NQS0"/>
<accession>A0A223NQS0</accession>
<gene>
    <name evidence="1" type="ORF">MuYL_0349</name>
</gene>
<protein>
    <submittedName>
        <fullName evidence="1">Uncharacterized protein</fullName>
    </submittedName>
</protein>
<dbReference type="EMBL" id="CP022743">
    <property type="protein sequence ID" value="ASU32252.1"/>
    <property type="molecule type" value="Genomic_DNA"/>
</dbReference>
<reference evidence="1 2" key="1">
    <citation type="submission" date="2017-08" db="EMBL/GenBank/DDBJ databases">
        <title>Complete genome sequence of Mucilaginibacter sp. strain BJC16-A31.</title>
        <authorList>
            <consortium name="Henan University of Science and Technology"/>
            <person name="You X."/>
        </authorList>
    </citation>
    <scope>NUCLEOTIDE SEQUENCE [LARGE SCALE GENOMIC DNA]</scope>
    <source>
        <strain evidence="1 2">BJC16-A31</strain>
    </source>
</reference>
<proteinExistence type="predicted"/>
<dbReference type="Proteomes" id="UP000215002">
    <property type="component" value="Chromosome"/>
</dbReference>